<dbReference type="InterPro" id="IPR039428">
    <property type="entry name" value="NUOK/Mnh_C1-like"/>
</dbReference>
<gene>
    <name evidence="9" type="ORF">ACFQ04_09935</name>
</gene>
<keyword evidence="3" id="KW-1003">Cell membrane</keyword>
<dbReference type="InterPro" id="IPR050601">
    <property type="entry name" value="CPA3_antiporter_subunitC"/>
</dbReference>
<dbReference type="EMBL" id="JBHTIL010000001">
    <property type="protein sequence ID" value="MFD0926056.1"/>
    <property type="molecule type" value="Genomic_DNA"/>
</dbReference>
<proteinExistence type="inferred from homology"/>
<evidence type="ECO:0000256" key="4">
    <source>
        <dbReference type="ARBA" id="ARBA00022692"/>
    </source>
</evidence>
<feature type="transmembrane region" description="Helical" evidence="8">
    <location>
        <begin position="35"/>
        <end position="57"/>
    </location>
</feature>
<sequence>MNLDPSPVNLGLLVVVGLVAACGVYMLLERSLIRMLLGLLLVGNAINLMIIVLAGSMGNPPIYGRTSDNRSGDADPLAQGMVLTAIVITMGVAAFVLSLAYRSFVINTDDEVDDDPEDVKVGAQSLSDAPDRDRSDDPLTGVDTKVGDMFDDDGNPLSVDEIRERKRSRIEADLMPEDTDSDNDDLIDDEALLDEDQSQKGQSHEDGAR</sequence>
<evidence type="ECO:0000256" key="5">
    <source>
        <dbReference type="ARBA" id="ARBA00022989"/>
    </source>
</evidence>
<name>A0ABW3G6P9_9NOCA</name>
<feature type="compositionally biased region" description="Basic and acidic residues" evidence="7">
    <location>
        <begin position="160"/>
        <end position="172"/>
    </location>
</feature>
<evidence type="ECO:0000256" key="2">
    <source>
        <dbReference type="ARBA" id="ARBA00010388"/>
    </source>
</evidence>
<protein>
    <submittedName>
        <fullName evidence="9">Na(+)/H(+) antiporter subunit C</fullName>
    </submittedName>
</protein>
<comment type="similarity">
    <text evidence="2">Belongs to the CPA3 antiporters (TC 2.A.63) subunit C family.</text>
</comment>
<feature type="region of interest" description="Disordered" evidence="7">
    <location>
        <begin position="112"/>
        <end position="209"/>
    </location>
</feature>
<keyword evidence="4 8" id="KW-0812">Transmembrane</keyword>
<organism evidence="9 10">
    <name type="scientific">Williamsia deligens</name>
    <dbReference type="NCBI Taxonomy" id="321325"/>
    <lineage>
        <taxon>Bacteria</taxon>
        <taxon>Bacillati</taxon>
        <taxon>Actinomycetota</taxon>
        <taxon>Actinomycetes</taxon>
        <taxon>Mycobacteriales</taxon>
        <taxon>Nocardiaceae</taxon>
        <taxon>Williamsia</taxon>
    </lineage>
</organism>
<keyword evidence="10" id="KW-1185">Reference proteome</keyword>
<feature type="compositionally biased region" description="Acidic residues" evidence="7">
    <location>
        <begin position="174"/>
        <end position="196"/>
    </location>
</feature>
<feature type="transmembrane region" description="Helical" evidence="8">
    <location>
        <begin position="77"/>
        <end position="101"/>
    </location>
</feature>
<comment type="caution">
    <text evidence="9">The sequence shown here is derived from an EMBL/GenBank/DDBJ whole genome shotgun (WGS) entry which is preliminary data.</text>
</comment>
<evidence type="ECO:0000256" key="6">
    <source>
        <dbReference type="ARBA" id="ARBA00023136"/>
    </source>
</evidence>
<keyword evidence="6 8" id="KW-0472">Membrane</keyword>
<evidence type="ECO:0000256" key="7">
    <source>
        <dbReference type="SAM" id="MobiDB-lite"/>
    </source>
</evidence>
<dbReference type="PANTHER" id="PTHR34583">
    <property type="entry name" value="ANTIPORTER SUBUNIT MNHC2-RELATED"/>
    <property type="match status" value="1"/>
</dbReference>
<evidence type="ECO:0000313" key="9">
    <source>
        <dbReference type="EMBL" id="MFD0926056.1"/>
    </source>
</evidence>
<dbReference type="PANTHER" id="PTHR34583:SF2">
    <property type="entry name" value="ANTIPORTER SUBUNIT MNHC2-RELATED"/>
    <property type="match status" value="1"/>
</dbReference>
<evidence type="ECO:0000256" key="8">
    <source>
        <dbReference type="SAM" id="Phobius"/>
    </source>
</evidence>
<dbReference type="NCBIfam" id="NF005929">
    <property type="entry name" value="PRK07946.1"/>
    <property type="match status" value="1"/>
</dbReference>
<comment type="subcellular location">
    <subcellularLocation>
        <location evidence="1">Cell membrane</location>
        <topology evidence="1">Multi-pass membrane protein</topology>
    </subcellularLocation>
</comment>
<evidence type="ECO:0000256" key="3">
    <source>
        <dbReference type="ARBA" id="ARBA00022475"/>
    </source>
</evidence>
<accession>A0ABW3G6P9</accession>
<dbReference type="RefSeq" id="WP_253646040.1">
    <property type="nucleotide sequence ID" value="NZ_BAAAMO010000002.1"/>
</dbReference>
<dbReference type="Gene3D" id="1.10.287.3510">
    <property type="match status" value="1"/>
</dbReference>
<reference evidence="10" key="1">
    <citation type="journal article" date="2019" name="Int. J. Syst. Evol. Microbiol.">
        <title>The Global Catalogue of Microorganisms (GCM) 10K type strain sequencing project: providing services to taxonomists for standard genome sequencing and annotation.</title>
        <authorList>
            <consortium name="The Broad Institute Genomics Platform"/>
            <consortium name="The Broad Institute Genome Sequencing Center for Infectious Disease"/>
            <person name="Wu L."/>
            <person name="Ma J."/>
        </authorList>
    </citation>
    <scope>NUCLEOTIDE SEQUENCE [LARGE SCALE GENOMIC DNA]</scope>
    <source>
        <strain evidence="10">CCUG 50873</strain>
    </source>
</reference>
<dbReference type="Proteomes" id="UP001597068">
    <property type="component" value="Unassembled WGS sequence"/>
</dbReference>
<evidence type="ECO:0000313" key="10">
    <source>
        <dbReference type="Proteomes" id="UP001597068"/>
    </source>
</evidence>
<feature type="transmembrane region" description="Helical" evidence="8">
    <location>
        <begin position="6"/>
        <end position="28"/>
    </location>
</feature>
<keyword evidence="5 8" id="KW-1133">Transmembrane helix</keyword>
<dbReference type="Pfam" id="PF00420">
    <property type="entry name" value="Oxidored_q2"/>
    <property type="match status" value="1"/>
</dbReference>
<evidence type="ECO:0000256" key="1">
    <source>
        <dbReference type="ARBA" id="ARBA00004651"/>
    </source>
</evidence>